<name>A0A1Y3B8Q7_EURMA</name>
<dbReference type="EMBL" id="MUJZ01033733">
    <property type="protein sequence ID" value="OTF77232.1"/>
    <property type="molecule type" value="Genomic_DNA"/>
</dbReference>
<reference evidence="1 2" key="1">
    <citation type="submission" date="2017-03" db="EMBL/GenBank/DDBJ databases">
        <title>Genome Survey of Euroglyphus maynei.</title>
        <authorList>
            <person name="Arlian L.G."/>
            <person name="Morgan M.S."/>
            <person name="Rider S.D."/>
        </authorList>
    </citation>
    <scope>NUCLEOTIDE SEQUENCE [LARGE SCALE GENOMIC DNA]</scope>
    <source>
        <strain evidence="1">Arlian Lab</strain>
        <tissue evidence="1">Whole body</tissue>
    </source>
</reference>
<proteinExistence type="predicted"/>
<gene>
    <name evidence="1" type="ORF">BLA29_011846</name>
</gene>
<protein>
    <submittedName>
        <fullName evidence="1">Uncharacterized protein</fullName>
    </submittedName>
</protein>
<evidence type="ECO:0000313" key="2">
    <source>
        <dbReference type="Proteomes" id="UP000194236"/>
    </source>
</evidence>
<dbReference type="OrthoDB" id="19232at2759"/>
<dbReference type="GO" id="GO:0005886">
    <property type="term" value="C:plasma membrane"/>
    <property type="evidence" value="ECO:0007669"/>
    <property type="project" value="TreeGrafter"/>
</dbReference>
<accession>A0A1Y3B8Q7</accession>
<organism evidence="1 2">
    <name type="scientific">Euroglyphus maynei</name>
    <name type="common">Mayne's house dust mite</name>
    <dbReference type="NCBI Taxonomy" id="6958"/>
    <lineage>
        <taxon>Eukaryota</taxon>
        <taxon>Metazoa</taxon>
        <taxon>Ecdysozoa</taxon>
        <taxon>Arthropoda</taxon>
        <taxon>Chelicerata</taxon>
        <taxon>Arachnida</taxon>
        <taxon>Acari</taxon>
        <taxon>Acariformes</taxon>
        <taxon>Sarcoptiformes</taxon>
        <taxon>Astigmata</taxon>
        <taxon>Psoroptidia</taxon>
        <taxon>Analgoidea</taxon>
        <taxon>Pyroglyphidae</taxon>
        <taxon>Pyroglyphinae</taxon>
        <taxon>Euroglyphus</taxon>
    </lineage>
</organism>
<sequence>MNSDEVLIDLLRLTFALQDMAISRNFNLSDSHRCHIHSIVAGFLHLFSHLKAIPAICTHVEQVIKTRVDKAKYLLPEYCHLANNYNYGELFIHDKENGNKSKENSPSRQNSADNLVDDELLFNKQVISEALQTTGHDTLALNTPFQSNCDGMKFFLFKSNLN</sequence>
<comment type="caution">
    <text evidence="1">The sequence shown here is derived from an EMBL/GenBank/DDBJ whole genome shotgun (WGS) entry which is preliminary data.</text>
</comment>
<dbReference type="Proteomes" id="UP000194236">
    <property type="component" value="Unassembled WGS sequence"/>
</dbReference>
<dbReference type="PANTHER" id="PTHR12444">
    <property type="entry name" value="PROTEIN EFR3 HOMOLOG CMP44E"/>
    <property type="match status" value="1"/>
</dbReference>
<dbReference type="GO" id="GO:0072659">
    <property type="term" value="P:protein localization to plasma membrane"/>
    <property type="evidence" value="ECO:0007669"/>
    <property type="project" value="TreeGrafter"/>
</dbReference>
<keyword evidence="2" id="KW-1185">Reference proteome</keyword>
<dbReference type="AlphaFoldDB" id="A0A1Y3B8Q7"/>
<dbReference type="InterPro" id="IPR051851">
    <property type="entry name" value="EFR3_Homologs"/>
</dbReference>
<dbReference type="PANTHER" id="PTHR12444:SF8">
    <property type="entry name" value="PROTEIN EFR3 HOMOLOG CMP44E"/>
    <property type="match status" value="1"/>
</dbReference>
<evidence type="ECO:0000313" key="1">
    <source>
        <dbReference type="EMBL" id="OTF77232.1"/>
    </source>
</evidence>